<name>A0A1M5GXN5_VIBGA</name>
<dbReference type="AlphaFoldDB" id="A0A1M5GXN5"/>
<evidence type="ECO:0000313" key="2">
    <source>
        <dbReference type="EMBL" id="SHG08437.1"/>
    </source>
</evidence>
<proteinExistence type="predicted"/>
<keyword evidence="3" id="KW-1185">Reference proteome</keyword>
<dbReference type="InterPro" id="IPR053176">
    <property type="entry name" value="T6SS_TssE1-like"/>
</dbReference>
<dbReference type="PANTHER" id="PTHR38595">
    <property type="entry name" value="CYTOPLASMIC PROTEIN-RELATED"/>
    <property type="match status" value="1"/>
</dbReference>
<dbReference type="Pfam" id="PF04965">
    <property type="entry name" value="GPW_gp25"/>
    <property type="match status" value="1"/>
</dbReference>
<dbReference type="EMBL" id="FQUH01000027">
    <property type="protein sequence ID" value="SHG08437.1"/>
    <property type="molecule type" value="Genomic_DNA"/>
</dbReference>
<organism evidence="2 3">
    <name type="scientific">Vibrio gazogenes DSM 21264 = NBRC 103151</name>
    <dbReference type="NCBI Taxonomy" id="1123492"/>
    <lineage>
        <taxon>Bacteria</taxon>
        <taxon>Pseudomonadati</taxon>
        <taxon>Pseudomonadota</taxon>
        <taxon>Gammaproteobacteria</taxon>
        <taxon>Vibrionales</taxon>
        <taxon>Vibrionaceae</taxon>
        <taxon>Vibrio</taxon>
    </lineage>
</organism>
<feature type="domain" description="IraD/Gp25-like" evidence="1">
    <location>
        <begin position="38"/>
        <end position="124"/>
    </location>
</feature>
<dbReference type="Gene3D" id="3.10.450.40">
    <property type="match status" value="1"/>
</dbReference>
<evidence type="ECO:0000313" key="3">
    <source>
        <dbReference type="Proteomes" id="UP000184159"/>
    </source>
</evidence>
<dbReference type="InterPro" id="IPR017737">
    <property type="entry name" value="TssE1-like"/>
</dbReference>
<protein>
    <submittedName>
        <fullName evidence="2">Type VI secretion system protein</fullName>
    </submittedName>
</protein>
<evidence type="ECO:0000259" key="1">
    <source>
        <dbReference type="Pfam" id="PF04965"/>
    </source>
</evidence>
<sequence>MSYIAPEEVAFGVGFFERLEAGERPRSLTQGPDANDVLNSIKRNVSNVLNTRLGEAQSAPELGLVDFNDATLETLDLAVRIRMAIKDCLRKYEPRLKDIVVTSERDDLNPLSLRFRITAEVNSSAVHDTVKLNLLLDQNRQYRVY</sequence>
<reference evidence="3" key="1">
    <citation type="submission" date="2016-11" db="EMBL/GenBank/DDBJ databases">
        <authorList>
            <person name="Varghese N."/>
            <person name="Submissions S."/>
        </authorList>
    </citation>
    <scope>NUCLEOTIDE SEQUENCE [LARGE SCALE GENOMIC DNA]</scope>
    <source>
        <strain evidence="3">DSM 21264</strain>
    </source>
</reference>
<accession>A0A1M5GXN5</accession>
<dbReference type="NCBIfam" id="TIGR03357">
    <property type="entry name" value="VI_zyme"/>
    <property type="match status" value="1"/>
</dbReference>
<dbReference type="InterPro" id="IPR007048">
    <property type="entry name" value="IraD/Gp25-like"/>
</dbReference>
<dbReference type="SUPFAM" id="SSF160719">
    <property type="entry name" value="gpW/gp25-like"/>
    <property type="match status" value="1"/>
</dbReference>
<gene>
    <name evidence="2" type="ORF">SAMN02745781_03931</name>
</gene>
<dbReference type="PANTHER" id="PTHR38595:SF2">
    <property type="entry name" value="TYPE VI SECRETION SYSTEM BASEPLATE SUBUNIT TSSE"/>
    <property type="match status" value="1"/>
</dbReference>
<dbReference type="Proteomes" id="UP000184159">
    <property type="component" value="Unassembled WGS sequence"/>
</dbReference>
<dbReference type="RefSeq" id="WP_072963202.1">
    <property type="nucleotide sequence ID" value="NZ_FQUH01000027.1"/>
</dbReference>